<dbReference type="PANTHER" id="PTHR42760:SF50">
    <property type="entry name" value="SHORT-CHAIN DEHYDROGENASE-RELATED"/>
    <property type="match status" value="1"/>
</dbReference>
<dbReference type="SUPFAM" id="SSF51735">
    <property type="entry name" value="NAD(P)-binding Rossmann-fold domains"/>
    <property type="match status" value="1"/>
</dbReference>
<keyword evidence="4" id="KW-1185">Reference proteome</keyword>
<comment type="similarity">
    <text evidence="1">Belongs to the short-chain dehydrogenases/reductases (SDR) family.</text>
</comment>
<dbReference type="FunFam" id="3.40.50.720:FF:000084">
    <property type="entry name" value="Short-chain dehydrogenase reductase"/>
    <property type="match status" value="1"/>
</dbReference>
<proteinExistence type="inferred from homology"/>
<organism evidence="3 4">
    <name type="scientific">Nitrospirillum viridazoti CBAmc</name>
    <dbReference type="NCBI Taxonomy" id="1441467"/>
    <lineage>
        <taxon>Bacteria</taxon>
        <taxon>Pseudomonadati</taxon>
        <taxon>Pseudomonadota</taxon>
        <taxon>Alphaproteobacteria</taxon>
        <taxon>Rhodospirillales</taxon>
        <taxon>Azospirillaceae</taxon>
        <taxon>Nitrospirillum</taxon>
        <taxon>Nitrospirillum viridazoti</taxon>
    </lineage>
</organism>
<accession>A0A248JUZ3</accession>
<dbReference type="InterPro" id="IPR057326">
    <property type="entry name" value="KR_dom"/>
</dbReference>
<dbReference type="PRINTS" id="PR00080">
    <property type="entry name" value="SDRFAMILY"/>
</dbReference>
<dbReference type="RefSeq" id="WP_088873109.1">
    <property type="nucleotide sequence ID" value="NZ_CP022111.1"/>
</dbReference>
<evidence type="ECO:0000259" key="2">
    <source>
        <dbReference type="SMART" id="SM00822"/>
    </source>
</evidence>
<dbReference type="InterPro" id="IPR002347">
    <property type="entry name" value="SDR_fam"/>
</dbReference>
<dbReference type="PRINTS" id="PR00081">
    <property type="entry name" value="GDHRDH"/>
</dbReference>
<evidence type="ECO:0000313" key="3">
    <source>
        <dbReference type="EMBL" id="ASG22533.1"/>
    </source>
</evidence>
<dbReference type="PANTHER" id="PTHR42760">
    <property type="entry name" value="SHORT-CHAIN DEHYDROGENASES/REDUCTASES FAMILY MEMBER"/>
    <property type="match status" value="1"/>
</dbReference>
<feature type="domain" description="Ketoreductase" evidence="2">
    <location>
        <begin position="8"/>
        <end position="194"/>
    </location>
</feature>
<dbReference type="InterPro" id="IPR036291">
    <property type="entry name" value="NAD(P)-bd_dom_sf"/>
</dbReference>
<sequence length="249" mass="25018">MTKKLAGKVALVTGGSRGIGAATAKALAGAGADVAISYLASSTLADTVVRDIRAGGARAAAFKVDQANPREVERLVGSVVAQFGRLDILVNNAGMFATGDVDDPDCDIEALTRQYAVNLTGVVTAIRAASRVLADDGRIIAVGACVAARVGFPSLADYTAAKAAVAGYCKGAARDLAPRGITVNVVQPGSIDTDLNPASGPFASVQAAMNAFGRYGRPEEVAAGILFLASPDASFVTGSVLTIDGGYGA</sequence>
<protein>
    <submittedName>
        <fullName evidence="3">Oxidoreductase</fullName>
    </submittedName>
</protein>
<name>A0A248JUZ3_9PROT</name>
<dbReference type="SMART" id="SM00822">
    <property type="entry name" value="PKS_KR"/>
    <property type="match status" value="1"/>
</dbReference>
<dbReference type="Gene3D" id="3.40.50.720">
    <property type="entry name" value="NAD(P)-binding Rossmann-like Domain"/>
    <property type="match status" value="1"/>
</dbReference>
<dbReference type="Proteomes" id="UP000197153">
    <property type="component" value="Chromosome 2"/>
</dbReference>
<evidence type="ECO:0000256" key="1">
    <source>
        <dbReference type="ARBA" id="ARBA00006484"/>
    </source>
</evidence>
<dbReference type="AlphaFoldDB" id="A0A248JUZ3"/>
<dbReference type="EMBL" id="CP022111">
    <property type="protein sequence ID" value="ASG22533.1"/>
    <property type="molecule type" value="Genomic_DNA"/>
</dbReference>
<gene>
    <name evidence="3" type="ORF">Y958_16505</name>
</gene>
<dbReference type="KEGG" id="nao:Y958_16505"/>
<dbReference type="GO" id="GO:0016616">
    <property type="term" value="F:oxidoreductase activity, acting on the CH-OH group of donors, NAD or NADP as acceptor"/>
    <property type="evidence" value="ECO:0007669"/>
    <property type="project" value="UniProtKB-ARBA"/>
</dbReference>
<dbReference type="Pfam" id="PF13561">
    <property type="entry name" value="adh_short_C2"/>
    <property type="match status" value="1"/>
</dbReference>
<reference evidence="3 4" key="1">
    <citation type="submission" date="2017-06" db="EMBL/GenBank/DDBJ databases">
        <title>Complete genome sequence of Nitrospirillum amazonense strain CBAmC, an endophytic nitrogen-fixing and plant growth-promoting bacterium, isolated from sugarcane.</title>
        <authorList>
            <person name="Schwab S."/>
            <person name="dos Santos Teixeira K.R."/>
            <person name="Simoes Araujo J.L."/>
            <person name="Soares Vidal M."/>
            <person name="Borges de Freitas H.R."/>
            <person name="Rivello Crivelaro A.L."/>
            <person name="Bueno de Camargo Nunes A."/>
            <person name="dos Santos C.M."/>
            <person name="Palmeira da Silva Rosa D."/>
            <person name="da Silva Padilha D."/>
            <person name="da Silva E."/>
            <person name="Araujo Terra L."/>
            <person name="Soares Mendes V."/>
            <person name="Farinelli L."/>
            <person name="Magalhaes Cruz L."/>
            <person name="Baldani J.I."/>
        </authorList>
    </citation>
    <scope>NUCLEOTIDE SEQUENCE [LARGE SCALE GENOMIC DNA]</scope>
    <source>
        <strain evidence="3 4">CBAmC</strain>
    </source>
</reference>
<evidence type="ECO:0000313" key="4">
    <source>
        <dbReference type="Proteomes" id="UP000197153"/>
    </source>
</evidence>